<dbReference type="CDD" id="cd00086">
    <property type="entry name" value="homeodomain"/>
    <property type="match status" value="2"/>
</dbReference>
<keyword evidence="7" id="KW-1185">Reference proteome</keyword>
<dbReference type="SUPFAM" id="SSF46689">
    <property type="entry name" value="Homeodomain-like"/>
    <property type="match status" value="1"/>
</dbReference>
<dbReference type="GO" id="GO:0005634">
    <property type="term" value="C:nucleus"/>
    <property type="evidence" value="ECO:0007669"/>
    <property type="project" value="UniProtKB-SubCell"/>
</dbReference>
<accession>A0A7R9GCC4</accession>
<dbReference type="PANTHER" id="PTHR24329:SF543">
    <property type="entry name" value="FI01017P-RELATED"/>
    <property type="match status" value="1"/>
</dbReference>
<feature type="region of interest" description="Disordered" evidence="4">
    <location>
        <begin position="440"/>
        <end position="482"/>
    </location>
</feature>
<feature type="compositionally biased region" description="Polar residues" evidence="4">
    <location>
        <begin position="145"/>
        <end position="155"/>
    </location>
</feature>
<dbReference type="GO" id="GO:0000977">
    <property type="term" value="F:RNA polymerase II transcription regulatory region sequence-specific DNA binding"/>
    <property type="evidence" value="ECO:0007669"/>
    <property type="project" value="TreeGrafter"/>
</dbReference>
<feature type="region of interest" description="Disordered" evidence="4">
    <location>
        <begin position="312"/>
        <end position="348"/>
    </location>
</feature>
<feature type="DNA-binding region" description="Homeobox" evidence="2">
    <location>
        <begin position="219"/>
        <end position="266"/>
    </location>
</feature>
<feature type="region of interest" description="Disordered" evidence="4">
    <location>
        <begin position="124"/>
        <end position="166"/>
    </location>
</feature>
<reference evidence="6" key="1">
    <citation type="submission" date="2020-11" db="EMBL/GenBank/DDBJ databases">
        <authorList>
            <person name="Tran Van P."/>
        </authorList>
    </citation>
    <scope>NUCLEOTIDE SEQUENCE</scope>
</reference>
<dbReference type="SMART" id="SM00389">
    <property type="entry name" value="HOX"/>
    <property type="match status" value="1"/>
</dbReference>
<evidence type="ECO:0000256" key="3">
    <source>
        <dbReference type="RuleBase" id="RU000682"/>
    </source>
</evidence>
<proteinExistence type="predicted"/>
<organism evidence="6">
    <name type="scientific">Notodromas monacha</name>
    <dbReference type="NCBI Taxonomy" id="399045"/>
    <lineage>
        <taxon>Eukaryota</taxon>
        <taxon>Metazoa</taxon>
        <taxon>Ecdysozoa</taxon>
        <taxon>Arthropoda</taxon>
        <taxon>Crustacea</taxon>
        <taxon>Oligostraca</taxon>
        <taxon>Ostracoda</taxon>
        <taxon>Podocopa</taxon>
        <taxon>Podocopida</taxon>
        <taxon>Cypridocopina</taxon>
        <taxon>Cypridoidea</taxon>
        <taxon>Cyprididae</taxon>
        <taxon>Notodromas</taxon>
    </lineage>
</organism>
<comment type="subcellular location">
    <subcellularLocation>
        <location evidence="1 2 3">Nucleus</location>
    </subcellularLocation>
</comment>
<dbReference type="InterPro" id="IPR009057">
    <property type="entry name" value="Homeodomain-like_sf"/>
</dbReference>
<feature type="compositionally biased region" description="Basic and acidic residues" evidence="4">
    <location>
        <begin position="440"/>
        <end position="451"/>
    </location>
</feature>
<sequence length="651" mass="71561">MVEETPTTSIIRLSACCTKFRLTQKRTIFPPLIEPMPGGFDERLEILRVVPWRRFLVDSVAWGHFQHFHITRRECLKFHLDEEPNEYVISGNGVGSGGLINYCRGQPAFKSASNDVGDYYDNCTDDSTSSLSPTTENSRDDTRTPEATTVGSNKQQADEAAENLSQVSSLQQHQHVLLTTTIQSNLRQLQEQPAFSIIARPPYVTIVDGSSPLDAGKKTRRMRTTFTPAQLSALEKIFERTHYPDAFVREDLARRVCLSEARVQVSRGLGMEPKRPENEHETSRTSCYGMSSSRKLIEKLIGLTGRGAWVPTGLRVTPGGPTRRRPACQKHPAMPTRLPTSAPSTASPAKIMEAKKKCTENRADAEVNDARRRQSVICYADASQACRGFTQDVTGEEKRCRVSTIAHIRQPPGMTTEKRVEMEIPLVWFQNRRAKFRRNERSMFAQRERSQVKLFGSGNTESSSASTASTSSPPPNIEQPILPRTTTASSLITHQYNMGSEYTDYGSYWRANQALGQHSAAGTSAYQQFLVASNAAAAAFGVVNDSVGVTGQPMMSTNAVPDDLLFGAASTTGYAAAAATGQHHHQPTSAAAAAAAQQFMFGGSYAFASPGSPQSSLHHHHHHHQTTFPRLRHDFSSAPTHPYHPAASSLG</sequence>
<feature type="domain" description="Homeobox" evidence="5">
    <location>
        <begin position="217"/>
        <end position="265"/>
    </location>
</feature>
<dbReference type="GO" id="GO:0000981">
    <property type="term" value="F:DNA-binding transcription factor activity, RNA polymerase II-specific"/>
    <property type="evidence" value="ECO:0007669"/>
    <property type="project" value="TreeGrafter"/>
</dbReference>
<feature type="compositionally biased region" description="Low complexity" evidence="4">
    <location>
        <begin position="462"/>
        <end position="471"/>
    </location>
</feature>
<dbReference type="InterPro" id="IPR050649">
    <property type="entry name" value="Paired_Homeobox_TFs"/>
</dbReference>
<dbReference type="EMBL" id="OA882470">
    <property type="protein sequence ID" value="CAD7275536.1"/>
    <property type="molecule type" value="Genomic_DNA"/>
</dbReference>
<keyword evidence="2 3" id="KW-0238">DNA-binding</keyword>
<dbReference type="AlphaFoldDB" id="A0A7R9GCC4"/>
<feature type="compositionally biased region" description="Polar residues" evidence="4">
    <location>
        <begin position="338"/>
        <end position="347"/>
    </location>
</feature>
<dbReference type="InterPro" id="IPR001356">
    <property type="entry name" value="HD"/>
</dbReference>
<keyword evidence="2 3" id="KW-0539">Nucleus</keyword>
<dbReference type="Pfam" id="PF00046">
    <property type="entry name" value="Homeodomain"/>
    <property type="match status" value="1"/>
</dbReference>
<evidence type="ECO:0000256" key="2">
    <source>
        <dbReference type="PROSITE-ProRule" id="PRU00108"/>
    </source>
</evidence>
<dbReference type="Gene3D" id="1.10.10.60">
    <property type="entry name" value="Homeodomain-like"/>
    <property type="match status" value="1"/>
</dbReference>
<dbReference type="EMBL" id="CAJPEX010000433">
    <property type="protein sequence ID" value="CAG0915688.1"/>
    <property type="molecule type" value="Genomic_DNA"/>
</dbReference>
<feature type="compositionally biased region" description="Low complexity" evidence="4">
    <location>
        <begin position="125"/>
        <end position="135"/>
    </location>
</feature>
<dbReference type="PROSITE" id="PS50071">
    <property type="entry name" value="HOMEOBOX_2"/>
    <property type="match status" value="1"/>
</dbReference>
<protein>
    <recommendedName>
        <fullName evidence="5">Homeobox domain-containing protein</fullName>
    </recommendedName>
</protein>
<name>A0A7R9GCC4_9CRUS</name>
<dbReference type="Proteomes" id="UP000678499">
    <property type="component" value="Unassembled WGS sequence"/>
</dbReference>
<feature type="region of interest" description="Disordered" evidence="4">
    <location>
        <begin position="611"/>
        <end position="651"/>
    </location>
</feature>
<evidence type="ECO:0000313" key="6">
    <source>
        <dbReference type="EMBL" id="CAD7275536.1"/>
    </source>
</evidence>
<evidence type="ECO:0000256" key="1">
    <source>
        <dbReference type="ARBA" id="ARBA00004123"/>
    </source>
</evidence>
<dbReference type="OrthoDB" id="6159439at2759"/>
<evidence type="ECO:0000313" key="7">
    <source>
        <dbReference type="Proteomes" id="UP000678499"/>
    </source>
</evidence>
<gene>
    <name evidence="6" type="ORF">NMOB1V02_LOCUS3328</name>
</gene>
<feature type="compositionally biased region" description="Low complexity" evidence="4">
    <location>
        <begin position="312"/>
        <end position="321"/>
    </location>
</feature>
<evidence type="ECO:0000256" key="4">
    <source>
        <dbReference type="SAM" id="MobiDB-lite"/>
    </source>
</evidence>
<keyword evidence="2 3" id="KW-0371">Homeobox</keyword>
<dbReference type="PANTHER" id="PTHR24329">
    <property type="entry name" value="HOMEOBOX PROTEIN ARISTALESS"/>
    <property type="match status" value="1"/>
</dbReference>
<evidence type="ECO:0000259" key="5">
    <source>
        <dbReference type="PROSITE" id="PS50071"/>
    </source>
</evidence>